<sequence>MARGSRRGSPRCPRSSRRPSVRKPSFEYAIVRVVPRVERGEQINAGVILHCAARDWLGARIELDEARLCAIAPDVDLEAVRRSLAAIPRICEGGPEAGPIGLLSRKERFSWLVATRSTMIQTSDTHVGLCDDPDVALERLLDKLVRPVRAR</sequence>
<evidence type="ECO:0000313" key="2">
    <source>
        <dbReference type="EMBL" id="MRG90387.1"/>
    </source>
</evidence>
<dbReference type="InterPro" id="IPR021398">
    <property type="entry name" value="DUF3037"/>
</dbReference>
<reference evidence="2 3" key="1">
    <citation type="submission" date="2019-10" db="EMBL/GenBank/DDBJ databases">
        <title>A soil myxobacterium in the family Polyangiaceae.</title>
        <authorList>
            <person name="Li Y."/>
            <person name="Wang J."/>
        </authorList>
    </citation>
    <scope>NUCLEOTIDE SEQUENCE [LARGE SCALE GENOMIC DNA]</scope>
    <source>
        <strain evidence="2 3">DSM 14734</strain>
    </source>
</reference>
<proteinExistence type="predicted"/>
<keyword evidence="3" id="KW-1185">Reference proteome</keyword>
<organism evidence="2 3">
    <name type="scientific">Polyangium spumosum</name>
    <dbReference type="NCBI Taxonomy" id="889282"/>
    <lineage>
        <taxon>Bacteria</taxon>
        <taxon>Pseudomonadati</taxon>
        <taxon>Myxococcota</taxon>
        <taxon>Polyangia</taxon>
        <taxon>Polyangiales</taxon>
        <taxon>Polyangiaceae</taxon>
        <taxon>Polyangium</taxon>
    </lineage>
</organism>
<gene>
    <name evidence="2" type="ORF">GF068_00385</name>
</gene>
<evidence type="ECO:0000256" key="1">
    <source>
        <dbReference type="SAM" id="MobiDB-lite"/>
    </source>
</evidence>
<dbReference type="EMBL" id="WJIE01000001">
    <property type="protein sequence ID" value="MRG90387.1"/>
    <property type="molecule type" value="Genomic_DNA"/>
</dbReference>
<evidence type="ECO:0000313" key="3">
    <source>
        <dbReference type="Proteomes" id="UP000440224"/>
    </source>
</evidence>
<dbReference type="AlphaFoldDB" id="A0A6N7PEY4"/>
<name>A0A6N7PEY4_9BACT</name>
<accession>A0A6N7PEY4</accession>
<comment type="caution">
    <text evidence="2">The sequence shown here is derived from an EMBL/GenBank/DDBJ whole genome shotgun (WGS) entry which is preliminary data.</text>
</comment>
<dbReference type="Proteomes" id="UP000440224">
    <property type="component" value="Unassembled WGS sequence"/>
</dbReference>
<dbReference type="OrthoDB" id="9803207at2"/>
<protein>
    <submittedName>
        <fullName evidence="2">DUF3037 domain-containing protein</fullName>
    </submittedName>
</protein>
<dbReference type="Pfam" id="PF11236">
    <property type="entry name" value="DUF3037"/>
    <property type="match status" value="1"/>
</dbReference>
<feature type="region of interest" description="Disordered" evidence="1">
    <location>
        <begin position="1"/>
        <end position="20"/>
    </location>
</feature>